<feature type="region of interest" description="Disordered" evidence="1">
    <location>
        <begin position="861"/>
        <end position="886"/>
    </location>
</feature>
<dbReference type="InterPro" id="IPR046523">
    <property type="entry name" value="UTP20_dom"/>
</dbReference>
<dbReference type="Pfam" id="PF07539">
    <property type="entry name" value="UTP20_N"/>
    <property type="match status" value="2"/>
</dbReference>
<dbReference type="GO" id="GO:0032040">
    <property type="term" value="C:small-subunit processome"/>
    <property type="evidence" value="ECO:0007669"/>
    <property type="project" value="TreeGrafter"/>
</dbReference>
<evidence type="ECO:0000313" key="5">
    <source>
        <dbReference type="Proteomes" id="UP000799766"/>
    </source>
</evidence>
<accession>A0A6A6P0Q2</accession>
<evidence type="ECO:0000259" key="2">
    <source>
        <dbReference type="Pfam" id="PF07539"/>
    </source>
</evidence>
<feature type="domain" description="U3 small nucleolar RNA-associated protein 20" evidence="3">
    <location>
        <begin position="1651"/>
        <end position="1868"/>
    </location>
</feature>
<reference evidence="4" key="1">
    <citation type="journal article" date="2020" name="Stud. Mycol.">
        <title>101 Dothideomycetes genomes: a test case for predicting lifestyles and emergence of pathogens.</title>
        <authorList>
            <person name="Haridas S."/>
            <person name="Albert R."/>
            <person name="Binder M."/>
            <person name="Bloem J."/>
            <person name="Labutti K."/>
            <person name="Salamov A."/>
            <person name="Andreopoulos B."/>
            <person name="Baker S."/>
            <person name="Barry K."/>
            <person name="Bills G."/>
            <person name="Bluhm B."/>
            <person name="Cannon C."/>
            <person name="Castanera R."/>
            <person name="Culley D."/>
            <person name="Daum C."/>
            <person name="Ezra D."/>
            <person name="Gonzalez J."/>
            <person name="Henrissat B."/>
            <person name="Kuo A."/>
            <person name="Liang C."/>
            <person name="Lipzen A."/>
            <person name="Lutzoni F."/>
            <person name="Magnuson J."/>
            <person name="Mondo S."/>
            <person name="Nolan M."/>
            <person name="Ohm R."/>
            <person name="Pangilinan J."/>
            <person name="Park H.-J."/>
            <person name="Ramirez L."/>
            <person name="Alfaro M."/>
            <person name="Sun H."/>
            <person name="Tritt A."/>
            <person name="Yoshinaga Y."/>
            <person name="Zwiers L.-H."/>
            <person name="Turgeon B."/>
            <person name="Goodwin S."/>
            <person name="Spatafora J."/>
            <person name="Crous P."/>
            <person name="Grigoriev I."/>
        </authorList>
    </citation>
    <scope>NUCLEOTIDE SEQUENCE</scope>
    <source>
        <strain evidence="4">ATCC 16933</strain>
    </source>
</reference>
<dbReference type="OrthoDB" id="360653at2759"/>
<evidence type="ECO:0000259" key="3">
    <source>
        <dbReference type="Pfam" id="PF20416"/>
    </source>
</evidence>
<dbReference type="PANTHER" id="PTHR17695">
    <property type="entry name" value="SMALL SUBUNIT PROCESSOME COMPONENT 20 HOMOLOG"/>
    <property type="match status" value="1"/>
</dbReference>
<feature type="compositionally biased region" description="Basic and acidic residues" evidence="1">
    <location>
        <begin position="870"/>
        <end position="886"/>
    </location>
</feature>
<dbReference type="SUPFAM" id="SSF48371">
    <property type="entry name" value="ARM repeat"/>
    <property type="match status" value="2"/>
</dbReference>
<protein>
    <submittedName>
        <fullName evidence="4">Armadillo-type protein</fullName>
    </submittedName>
</protein>
<evidence type="ECO:0000313" key="4">
    <source>
        <dbReference type="EMBL" id="KAF2457536.1"/>
    </source>
</evidence>
<proteinExistence type="predicted"/>
<feature type="domain" description="U3 small nucleolar RNA-associated protein 20 N-terminal" evidence="2">
    <location>
        <begin position="1062"/>
        <end position="1439"/>
    </location>
</feature>
<feature type="region of interest" description="Disordered" evidence="1">
    <location>
        <begin position="1"/>
        <end position="38"/>
    </location>
</feature>
<dbReference type="GO" id="GO:0030686">
    <property type="term" value="C:90S preribosome"/>
    <property type="evidence" value="ECO:0007669"/>
    <property type="project" value="TreeGrafter"/>
</dbReference>
<dbReference type="PANTHER" id="PTHR17695:SF11">
    <property type="entry name" value="SMALL SUBUNIT PROCESSOME COMPONENT 20 HOMOLOG"/>
    <property type="match status" value="1"/>
</dbReference>
<dbReference type="InterPro" id="IPR016024">
    <property type="entry name" value="ARM-type_fold"/>
</dbReference>
<dbReference type="InterPro" id="IPR011989">
    <property type="entry name" value="ARM-like"/>
</dbReference>
<gene>
    <name evidence="4" type="ORF">BDY21DRAFT_286035</name>
</gene>
<dbReference type="Pfam" id="PF20416">
    <property type="entry name" value="UTP20"/>
    <property type="match status" value="1"/>
</dbReference>
<dbReference type="Gene3D" id="1.25.10.10">
    <property type="entry name" value="Leucine-rich Repeat Variant"/>
    <property type="match status" value="2"/>
</dbReference>
<organism evidence="4 5">
    <name type="scientific">Lineolata rhizophorae</name>
    <dbReference type="NCBI Taxonomy" id="578093"/>
    <lineage>
        <taxon>Eukaryota</taxon>
        <taxon>Fungi</taxon>
        <taxon>Dikarya</taxon>
        <taxon>Ascomycota</taxon>
        <taxon>Pezizomycotina</taxon>
        <taxon>Dothideomycetes</taxon>
        <taxon>Dothideomycetes incertae sedis</taxon>
        <taxon>Lineolatales</taxon>
        <taxon>Lineolataceae</taxon>
        <taxon>Lineolata</taxon>
    </lineage>
</organism>
<dbReference type="Proteomes" id="UP000799766">
    <property type="component" value="Unassembled WGS sequence"/>
</dbReference>
<name>A0A6A6P0Q2_9PEZI</name>
<sequence>MPAMSRGSGRAGGSSSGRAFKIVKRSKKKGGTESSRKHHFESFTERISKLNIDPVRRARRHDFADEDLSAATSYFKTSFDEWRDMNLSENFTAFARKMVPLCETLPQILLNQERIVTLLVEYIDGRDALSLEPLLSLVAQLAHDLGARFEPHFAPLVGAVSRVAATHPDVEPVEWSFECLAWLFKFLSRLLVPDLRPLFDLVAPLLGARRRQRPFVVRFAAEALSFLLRKAGATYRRDGEPLRRIVRHALRDVEGAEKEGGDVELYKQGLMTLFVESIKGVQQGIHSSGEAVFTELLSCAMQDAARVHSDVRTELPQLEVLFGVLVAVIHHTNAETFKPIFDIIHDDFLSCRKSLTSTSITPQFYYECAFRLRTTVLGVRRGSRILDWDVITDDTQSLIDAMRTTGVGFGEGVSWQLVSLVVMLLQYTPMEYALKQRTLAFLKDSFSESGHLPTLWLIYAKLGVERFQFHLVIPMLAKMGCFDGSPLKYSSEQWDAQFIRAFESIAHHASQETLENDVLTCNNAIELLQTVRMGENVRTVALADIEALLRELHARNMYDARSLRNRFIFGNGLRYVVETSPEVRAEIIWPILCKASGELSRLPLFWANVSEFLKRHGSKMDYENEAVPALIESAIGCLSSPSHCLRMNTLEVLATIYDARLSPHAEVLSNAVAIESTPLNIQTVRAASMRVRRLALTYASVLEDPWLGKAIPAYLFGLLYVKMSQIWEDACNAFKDIVASKTGEEVVAQLAIDWIMTPNEVGNYSDPDSESPNEQTNQVITEFECTNLNRVMRLEKECWEITSDAPNKLRERFEKTHAIIPARTTASRSQALQVLNVIPQVAEKKSRMLVPALLRWALDSDSDEAATPDAKGEEPEEKEQSKPTWSRKDQKALLSVFAQFTNPKVLYKSTEVYHALLNLLANGDVEIQKAALKAVLAWKNRSINHYEENLMNILDDARFREQIAIFLDLDQDDSTVQAEHREDLMPVLLRLLYGKVVMRQGSASGKRGQETRRKAVFQALTRFEEEDIRHFLNIGLGALSGISVLEEGLGEQEHVGFSNDEMDAAETGKQVSIERSIRQFGFHCLHLLFGHCSDFDWNLYVPFIMEHLIEPRLDKFPIETAQSVSGILKLLGIWSQHLQTAPLLVEYNNQLVPKVVECLEVPFTKDVVKLFIMNDILGQLINLASLETTNELASKQATIRKDLLERHSNEFLIRLGAEIRGNPSKEVLDTGVQRVSQLAPFAVGDAEAQNFIDLSLFLLRQPRQRVSHKTKRELLPTLHHFIPKLASLNSELLENCLLNVCGLFEFYRDAPGRLLICDILDDLAEKDSELKEVAALSRNLNSMSEMRLDEPDFERRGDAYTVISGTKSKAFAAKQWLPLLYNMMFYIKEEEEMVIRTSAAHGIRRFVEAASDANRPDQKKCKDIVESVVLPCMYKTIRDCTELIRVECLSIVAEVIRSFPDWSLVSGMHVLLVGDDDEASFFTNVLHIQQHRRLRALRRLAAEASKGAISGENASQLFIPLVEHFIFDKAEDDSASNLAAEAITTVGALAGRLRWGQYKPLLRKYVGSLQSKEDQKTVVRLLSATIDALSRAGTERGDKSESSATSGEAGDSMIIDLRQNRLSETMPSQEDLSKDLAQSILPILMGFLHHKDESTVSVRVPVAIAMTKLLLLLPPSEFASKLPPVLTDICHILRSRAPEARDMTRKTLADIASLIGPKYFGFLVKELRTALQRGYQLHVLSFTVHSILVFLTPSLKPGDLNYCLPQIMDIIMDDIFGVTGEEKDAEEYISKMKEVKSSKSYDSMELIAKITTLSHLVQLIRPIQMLLQERLDAKIVKKIDELQRRIGLGVLHNESVNDRDILIFCYEVVQEVYKSERELAKPWQQQTDHKMAAYLVNLRGAKDRPKDTPTSHFYKMVRFALDLLRTVLNKHNELQTPQNLAGFMPIIGDAIVQGQEEVQTSAIRLLTTIIRVPLSQIDKDAHVFISEAVRILRAAVSTNTELAQAALKLVAAILRERKSIEIKEGNIAYLLKRIKPDLEEPDKQGVTFNFLKAVLSRKMVIAEVYEIMDVVGAIMVTNQTRAARDLARGVYFQFLMEYPQARGRLSKQLAFLVKNLDYQHAEGRQSVMEAIHLLLTKVGDNLIQDILGTVYVPLVMVMTNDESAECREMAGALVKSVFERADKDRMKTFTSLLRAWLEQDTQLLLKRVSVQCWLLYFDAIESPPSKDLSFVLDNVSTILLDQAASRDADNSNWEILYYGLQAFSKFTKLQSSVTFAGSTTETWLAIQSLLAYPHAWVKLTSARLVGAYFADFASATSERKGTGEGLGKIPLVGSGGLELDEDDLRRLAKAELKVMGSPSISEELAKQTARNLAFLGRCFGANGMSWTPHDAPVEAEDDSEEEWGGIDEEDIVGPAVEVQTTGRTALHHLLHRLSVLVRSDPEPNPTGSPPALHSKSASLQLLAALANALPAEVLLGISTDTMESTPLMTLLTPLAHLTDPAIPIPAAVDKDDHKTLVGAAQELLSMLQKKVGTDAFVRELGKVREGVRGRREERRRERVMEKAKGIAEMRKGRGRERIKVGKRKRLGSRGFGVEKVKKVKGIREW</sequence>
<dbReference type="InterPro" id="IPR011430">
    <property type="entry name" value="UTP20_N"/>
</dbReference>
<dbReference type="InterPro" id="IPR052575">
    <property type="entry name" value="SSU_processome_comp_20"/>
</dbReference>
<feature type="domain" description="U3 small nucleolar RNA-associated protein 20 N-terminal" evidence="2">
    <location>
        <begin position="884"/>
        <end position="1059"/>
    </location>
</feature>
<evidence type="ECO:0000256" key="1">
    <source>
        <dbReference type="SAM" id="MobiDB-lite"/>
    </source>
</evidence>
<dbReference type="EMBL" id="MU001680">
    <property type="protein sequence ID" value="KAF2457536.1"/>
    <property type="molecule type" value="Genomic_DNA"/>
</dbReference>
<keyword evidence="5" id="KW-1185">Reference proteome</keyword>